<gene>
    <name evidence="1" type="ORF">CCACVL1_10277</name>
</gene>
<proteinExistence type="predicted"/>
<accession>A0A1R3IRV0</accession>
<dbReference type="AlphaFoldDB" id="A0A1R3IRV0"/>
<evidence type="ECO:0000313" key="1">
    <source>
        <dbReference type="EMBL" id="OMO85313.1"/>
    </source>
</evidence>
<reference evidence="1 2" key="1">
    <citation type="submission" date="2013-09" db="EMBL/GenBank/DDBJ databases">
        <title>Corchorus capsularis genome sequencing.</title>
        <authorList>
            <person name="Alam M."/>
            <person name="Haque M.S."/>
            <person name="Islam M.S."/>
            <person name="Emdad E.M."/>
            <person name="Islam M.M."/>
            <person name="Ahmed B."/>
            <person name="Halim A."/>
            <person name="Hossen Q.M.M."/>
            <person name="Hossain M.Z."/>
            <person name="Ahmed R."/>
            <person name="Khan M.M."/>
            <person name="Islam R."/>
            <person name="Rashid M.M."/>
            <person name="Khan S.A."/>
            <person name="Rahman M.S."/>
            <person name="Alam M."/>
        </authorList>
    </citation>
    <scope>NUCLEOTIDE SEQUENCE [LARGE SCALE GENOMIC DNA]</scope>
    <source>
        <strain evidence="2">cv. CVL-1</strain>
        <tissue evidence="1">Whole seedling</tissue>
    </source>
</reference>
<name>A0A1R3IRV0_COCAP</name>
<dbReference type="EMBL" id="AWWV01009616">
    <property type="protein sequence ID" value="OMO85313.1"/>
    <property type="molecule type" value="Genomic_DNA"/>
</dbReference>
<comment type="caution">
    <text evidence="1">The sequence shown here is derived from an EMBL/GenBank/DDBJ whole genome shotgun (WGS) entry which is preliminary data.</text>
</comment>
<organism evidence="1 2">
    <name type="scientific">Corchorus capsularis</name>
    <name type="common">Jute</name>
    <dbReference type="NCBI Taxonomy" id="210143"/>
    <lineage>
        <taxon>Eukaryota</taxon>
        <taxon>Viridiplantae</taxon>
        <taxon>Streptophyta</taxon>
        <taxon>Embryophyta</taxon>
        <taxon>Tracheophyta</taxon>
        <taxon>Spermatophyta</taxon>
        <taxon>Magnoliopsida</taxon>
        <taxon>eudicotyledons</taxon>
        <taxon>Gunneridae</taxon>
        <taxon>Pentapetalae</taxon>
        <taxon>rosids</taxon>
        <taxon>malvids</taxon>
        <taxon>Malvales</taxon>
        <taxon>Malvaceae</taxon>
        <taxon>Grewioideae</taxon>
        <taxon>Apeibeae</taxon>
        <taxon>Corchorus</taxon>
    </lineage>
</organism>
<evidence type="ECO:0000313" key="2">
    <source>
        <dbReference type="Proteomes" id="UP000188268"/>
    </source>
</evidence>
<dbReference type="Proteomes" id="UP000188268">
    <property type="component" value="Unassembled WGS sequence"/>
</dbReference>
<protein>
    <submittedName>
        <fullName evidence="1">Uncharacterized protein</fullName>
    </submittedName>
</protein>
<sequence>MAESNHCKTEFYFVIITDFSRIKTIQFQTIRIHKQTQ</sequence>
<keyword evidence="2" id="KW-1185">Reference proteome</keyword>
<dbReference type="Gramene" id="OMO85313">
    <property type="protein sequence ID" value="OMO85313"/>
    <property type="gene ID" value="CCACVL1_10277"/>
</dbReference>